<dbReference type="Proteomes" id="UP000584706">
    <property type="component" value="Unassembled WGS sequence"/>
</dbReference>
<dbReference type="AlphaFoldDB" id="A0A7J9S542"/>
<name>A0A7J9S542_METMI</name>
<organism evidence="2 3">
    <name type="scientific">Methanococcus maripaludis</name>
    <name type="common">Methanococcus deltae</name>
    <dbReference type="NCBI Taxonomy" id="39152"/>
    <lineage>
        <taxon>Archaea</taxon>
        <taxon>Methanobacteriati</taxon>
        <taxon>Methanobacteriota</taxon>
        <taxon>Methanomada group</taxon>
        <taxon>Methanococci</taxon>
        <taxon>Methanococcales</taxon>
        <taxon>Methanococcaceae</taxon>
        <taxon>Methanococcus</taxon>
    </lineage>
</organism>
<dbReference type="Gene3D" id="3.40.50.12090">
    <property type="match status" value="1"/>
</dbReference>
<accession>A0A7J9S542</accession>
<evidence type="ECO:0000313" key="2">
    <source>
        <dbReference type="EMBL" id="MBB6067792.1"/>
    </source>
</evidence>
<protein>
    <submittedName>
        <fullName evidence="2">Putative cell wall-binding protein</fullName>
    </submittedName>
</protein>
<dbReference type="RefSeq" id="WP_183546816.1">
    <property type="nucleotide sequence ID" value="NZ_JACHIQ010000002.1"/>
</dbReference>
<evidence type="ECO:0000313" key="3">
    <source>
        <dbReference type="Proteomes" id="UP000584706"/>
    </source>
</evidence>
<gene>
    <name evidence="2" type="ORF">HNP97_001302</name>
</gene>
<reference evidence="2 3" key="1">
    <citation type="submission" date="2020-08" db="EMBL/GenBank/DDBJ databases">
        <title>Genomic Encyclopedia of Type Strains, Phase IV (KMG-V): Genome sequencing to study the core and pangenomes of soil and plant-associated prokaryotes.</title>
        <authorList>
            <person name="Whitman W."/>
        </authorList>
    </citation>
    <scope>NUCLEOTIDE SEQUENCE [LARGE SCALE GENOMIC DNA]</scope>
    <source>
        <strain evidence="2 3">DSM 7078</strain>
    </source>
</reference>
<proteinExistence type="predicted"/>
<feature type="compositionally biased region" description="Acidic residues" evidence="1">
    <location>
        <begin position="287"/>
        <end position="319"/>
    </location>
</feature>
<evidence type="ECO:0000256" key="1">
    <source>
        <dbReference type="SAM" id="MobiDB-lite"/>
    </source>
</evidence>
<sequence>MDIFKKLVLLMIVLMPVSYASDVILVSDNFADKLVAQTIADELDEFVLVESPWGNFSNDTLNEILNESPEDVVIIGGTVAVPENYTTALENENITVERINGSDRFDTNNLTINRFKDLFVNKSILIVYANGTNDTYGNITNVTFVLTDGNKTSVSEEVMENISDNITVLEDAAYNYSGLLKRLQNHGFQVSTASMPGNVLKAKIERRMNTIQTTLQALEQNGINISELDTKYGALTDAYDGGNYSYAYALAIQLEDDLKAKQYKTTGNTKVEKTVKVKTNNGKPSDDDSDDDEEEIEYENETEDENEDDDEEENNETSE</sequence>
<dbReference type="EMBL" id="JACHIQ010000002">
    <property type="protein sequence ID" value="MBB6067792.1"/>
    <property type="molecule type" value="Genomic_DNA"/>
</dbReference>
<feature type="region of interest" description="Disordered" evidence="1">
    <location>
        <begin position="272"/>
        <end position="319"/>
    </location>
</feature>
<comment type="caution">
    <text evidence="2">The sequence shown here is derived from an EMBL/GenBank/DDBJ whole genome shotgun (WGS) entry which is preliminary data.</text>
</comment>